<dbReference type="Proteomes" id="UP001172142">
    <property type="component" value="Unassembled WGS sequence"/>
</dbReference>
<keyword evidence="2" id="KW-1185">Reference proteome</keyword>
<protein>
    <recommendedName>
        <fullName evidence="3">F-box domain-containing protein</fullName>
    </recommendedName>
</protein>
<dbReference type="RefSeq" id="WP_301857395.1">
    <property type="nucleotide sequence ID" value="NZ_JAUJWU010000005.1"/>
</dbReference>
<reference evidence="1 2" key="1">
    <citation type="submission" date="2023-07" db="EMBL/GenBank/DDBJ databases">
        <title>Novel species in genus Planococcus.</title>
        <authorList>
            <person name="Ning S."/>
        </authorList>
    </citation>
    <scope>NUCLEOTIDE SEQUENCE [LARGE SCALE GENOMIC DNA]</scope>
    <source>
        <strain evidence="1 2">N017</strain>
    </source>
</reference>
<evidence type="ECO:0008006" key="3">
    <source>
        <dbReference type="Google" id="ProtNLM"/>
    </source>
</evidence>
<accession>A0ABT8NGY1</accession>
<organism evidence="1 2">
    <name type="scientific">Planococcus shenhongbingii</name>
    <dbReference type="NCBI Taxonomy" id="3058398"/>
    <lineage>
        <taxon>Bacteria</taxon>
        <taxon>Bacillati</taxon>
        <taxon>Bacillota</taxon>
        <taxon>Bacilli</taxon>
        <taxon>Bacillales</taxon>
        <taxon>Caryophanaceae</taxon>
        <taxon>Planococcus</taxon>
    </lineage>
</organism>
<sequence length="548" mass="64812">MKNEMNLFTDIAQYLSILDLPEEKSIKYKRFDFRKEEYGDLIKLLAGIQHIIDEKMNKNYILLEKRLLEAQDSLIEALEEIYSERINYNAKLKSLVLETIVPYYQGRFEIGLSREISLLPLELRLYIYANLLRREASPLRQVYLLNRIALTLHKADERFLGNCTIYIYAWAGHLFSNGKQKMETNIKHEVASIEKSVKIRKKIYQGADLTPESSWQEFWYGFKLFSDLKNMHNTEVAKICFEIFTTYYENSFALLKEAKPMILKYYKTKNPTEINKLLKKEGLLEVEFKKGYGQFYYPNVNEITLNNDETEKLNSQQKKYAKEKIENKIEGRYLYIRPSNNTSTAKITSFPEQISQNEASEYLNSIFKLLAARNISLKESNEIFINFTTSVMNSMNWDLKMQNFVIGMIGNLYQKLLLRNKERLKELIKMLQITSELIKEDSPHLIVGEGWPVALFINTNPYSTHSHLIYYSNNNNLPDFIGYYNNVEVPLNRLTIETIESILDDTKGMRTRWQRIEESSDIEKSVYKKRNKYWVRMRNERNKILKIN</sequence>
<name>A0ABT8NGY1_9BACL</name>
<proteinExistence type="predicted"/>
<dbReference type="EMBL" id="JAUJWU010000005">
    <property type="protein sequence ID" value="MDN7247086.1"/>
    <property type="molecule type" value="Genomic_DNA"/>
</dbReference>
<comment type="caution">
    <text evidence="1">The sequence shown here is derived from an EMBL/GenBank/DDBJ whole genome shotgun (WGS) entry which is preliminary data.</text>
</comment>
<evidence type="ECO:0000313" key="2">
    <source>
        <dbReference type="Proteomes" id="UP001172142"/>
    </source>
</evidence>
<gene>
    <name evidence="1" type="ORF">QWY13_16525</name>
</gene>
<evidence type="ECO:0000313" key="1">
    <source>
        <dbReference type="EMBL" id="MDN7247086.1"/>
    </source>
</evidence>